<dbReference type="EMBL" id="JAEHOE010000066">
    <property type="protein sequence ID" value="KAG2490025.1"/>
    <property type="molecule type" value="Genomic_DNA"/>
</dbReference>
<keyword evidence="3" id="KW-1185">Reference proteome</keyword>
<dbReference type="AlphaFoldDB" id="A0A835XZZ9"/>
<accession>A0A835XZZ9</accession>
<sequence>MSSLGLQVPRLLGGYRMAAPRRACVGHLAGKGVRQARAVHAGAVARAPAQRPASGNAVNDLIYKLQLCFKIFFPDKPVDVTPKEEVKRRLKMVLVADRCGMSPSSLGELKKTIAKALQDFVDIDDEEAIEVHIDDDPSLGTVYSVAIPVRRVKAEARFSDGRIETTSSDGVTLEWDPADLNSDPSSRFPYGC</sequence>
<dbReference type="Pfam" id="PF03776">
    <property type="entry name" value="MinE"/>
    <property type="match status" value="1"/>
</dbReference>
<dbReference type="InterPro" id="IPR036707">
    <property type="entry name" value="MinE_sf"/>
</dbReference>
<protein>
    <recommendedName>
        <fullName evidence="4">Plastid division regulator MinE</fullName>
    </recommendedName>
</protein>
<evidence type="ECO:0000256" key="1">
    <source>
        <dbReference type="ARBA" id="ARBA00008168"/>
    </source>
</evidence>
<name>A0A835XZZ9_9CHLO</name>
<gene>
    <name evidence="2" type="ORF">HYH03_011490</name>
</gene>
<comment type="similarity">
    <text evidence="1">Belongs to the MinE family.</text>
</comment>
<reference evidence="2" key="1">
    <citation type="journal article" date="2020" name="bioRxiv">
        <title>Comparative genomics of Chlamydomonas.</title>
        <authorList>
            <person name="Craig R.J."/>
            <person name="Hasan A.R."/>
            <person name="Ness R.W."/>
            <person name="Keightley P.D."/>
        </authorList>
    </citation>
    <scope>NUCLEOTIDE SEQUENCE</scope>
    <source>
        <strain evidence="2">CCAP 11/70</strain>
    </source>
</reference>
<dbReference type="Proteomes" id="UP000612055">
    <property type="component" value="Unassembled WGS sequence"/>
</dbReference>
<proteinExistence type="inferred from homology"/>
<evidence type="ECO:0008006" key="4">
    <source>
        <dbReference type="Google" id="ProtNLM"/>
    </source>
</evidence>
<dbReference type="Gene3D" id="3.30.1070.10">
    <property type="entry name" value="Cell division topological specificity factor MinE"/>
    <property type="match status" value="1"/>
</dbReference>
<evidence type="ECO:0000313" key="3">
    <source>
        <dbReference type="Proteomes" id="UP000612055"/>
    </source>
</evidence>
<organism evidence="2 3">
    <name type="scientific">Edaphochlamys debaryana</name>
    <dbReference type="NCBI Taxonomy" id="47281"/>
    <lineage>
        <taxon>Eukaryota</taxon>
        <taxon>Viridiplantae</taxon>
        <taxon>Chlorophyta</taxon>
        <taxon>core chlorophytes</taxon>
        <taxon>Chlorophyceae</taxon>
        <taxon>CS clade</taxon>
        <taxon>Chlamydomonadales</taxon>
        <taxon>Chlamydomonadales incertae sedis</taxon>
        <taxon>Edaphochlamys</taxon>
    </lineage>
</organism>
<comment type="caution">
    <text evidence="2">The sequence shown here is derived from an EMBL/GenBank/DDBJ whole genome shotgun (WGS) entry which is preliminary data.</text>
</comment>
<dbReference type="OrthoDB" id="1606438at2759"/>
<dbReference type="GO" id="GO:0051301">
    <property type="term" value="P:cell division"/>
    <property type="evidence" value="ECO:0007669"/>
    <property type="project" value="InterPro"/>
</dbReference>
<evidence type="ECO:0000313" key="2">
    <source>
        <dbReference type="EMBL" id="KAG2490025.1"/>
    </source>
</evidence>
<dbReference type="InterPro" id="IPR005527">
    <property type="entry name" value="MinE"/>
</dbReference>